<feature type="region of interest" description="Disordered" evidence="1">
    <location>
        <begin position="1"/>
        <end position="24"/>
    </location>
</feature>
<name>L1L3A3_9ACTN</name>
<gene>
    <name evidence="2" type="ORF">STRIP9103_01009</name>
</gene>
<dbReference type="AlphaFoldDB" id="L1L3A3"/>
<dbReference type="PATRIC" id="fig|698759.3.peg.1896"/>
<accession>L1L3A3</accession>
<evidence type="ECO:0000313" key="3">
    <source>
        <dbReference type="Proteomes" id="UP000010411"/>
    </source>
</evidence>
<protein>
    <recommendedName>
        <fullName evidence="4">DUF305 domain-containing protein</fullName>
    </recommendedName>
</protein>
<dbReference type="EMBL" id="AEJC01000147">
    <property type="protein sequence ID" value="EKX67546.1"/>
    <property type="molecule type" value="Genomic_DNA"/>
</dbReference>
<evidence type="ECO:0000313" key="2">
    <source>
        <dbReference type="EMBL" id="EKX67546.1"/>
    </source>
</evidence>
<evidence type="ECO:0008006" key="4">
    <source>
        <dbReference type="Google" id="ProtNLM"/>
    </source>
</evidence>
<keyword evidence="3" id="KW-1185">Reference proteome</keyword>
<sequence length="195" mass="21690">MTHRTRSDTLPFAPGKATDTGTGPSTETNLLGIYLNDHLAGATAGADRARHLARSCRGTAIAPAMDEIATEIAEDRQRLTDLMEQLNIPTRRYKVCAGWATEKLGRLKGNGRLVRRSPLTTLVELEALRLGVTGKIALWQTLRQLSDREERLDPHLLDDLLQRAQRQLRTLEELHLQQTTAGLRTPERTSSGAHR</sequence>
<reference evidence="2 3" key="1">
    <citation type="submission" date="2012-11" db="EMBL/GenBank/DDBJ databases">
        <authorList>
            <person name="Huguet-Tapia J.C."/>
            <person name="Durkin A.S."/>
            <person name="Pettis G.S."/>
            <person name="Badger J.H."/>
        </authorList>
    </citation>
    <scope>NUCLEOTIDE SEQUENCE [LARGE SCALE GENOMIC DNA]</scope>
    <source>
        <strain evidence="2 3">91-03</strain>
    </source>
</reference>
<organism evidence="2 3">
    <name type="scientific">Streptomyces ipomoeae 91-03</name>
    <dbReference type="NCBI Taxonomy" id="698759"/>
    <lineage>
        <taxon>Bacteria</taxon>
        <taxon>Bacillati</taxon>
        <taxon>Actinomycetota</taxon>
        <taxon>Actinomycetes</taxon>
        <taxon>Kitasatosporales</taxon>
        <taxon>Streptomycetaceae</taxon>
        <taxon>Streptomyces</taxon>
    </lineage>
</organism>
<dbReference type="Proteomes" id="UP000010411">
    <property type="component" value="Unassembled WGS sequence"/>
</dbReference>
<evidence type="ECO:0000256" key="1">
    <source>
        <dbReference type="SAM" id="MobiDB-lite"/>
    </source>
</evidence>
<dbReference type="RefSeq" id="WP_009305921.1">
    <property type="nucleotide sequence ID" value="NZ_AEJC01000147.1"/>
</dbReference>
<comment type="caution">
    <text evidence="2">The sequence shown here is derived from an EMBL/GenBank/DDBJ whole genome shotgun (WGS) entry which is preliminary data.</text>
</comment>
<proteinExistence type="predicted"/>